<sequence length="325" mass="34737">MTSGTQIYYTRCPAPTATGVGAGLGLLQKALRASGFQPNALQDVKDPDLRRHHFEHGISNLIREGGNIPAIWARSHGARTRLLGITWLDEIQAVVVRSDSPAKVIADLVTGRFAVPVSSGHRLDVAKISALRGIDQALGTVGAKLSDVTLVEIPHRTTAPGERGGEHFDDELAALEAGQVDAVWLKSAAGAAAMASGKVRPILRLDLQEDPLVRVNNGTPRTLTFHEAFIADHPEAVTAVLAAVKESVLSIGPDRHRLWGLLASETGQSAEDAESAFGNFATANLLPHLSEERLTALQHQADFLLREGFIPAPVDVRAWALDWAA</sequence>
<evidence type="ECO:0000313" key="2">
    <source>
        <dbReference type="Proteomes" id="UP001589692"/>
    </source>
</evidence>
<dbReference type="RefSeq" id="WP_377259287.1">
    <property type="nucleotide sequence ID" value="NZ_JBHMAA010000011.1"/>
</dbReference>
<dbReference type="PANTHER" id="PTHR30024">
    <property type="entry name" value="ALIPHATIC SULFONATES-BINDING PROTEIN-RELATED"/>
    <property type="match status" value="1"/>
</dbReference>
<dbReference type="Proteomes" id="UP001589692">
    <property type="component" value="Unassembled WGS sequence"/>
</dbReference>
<reference evidence="1 2" key="1">
    <citation type="submission" date="2024-09" db="EMBL/GenBank/DDBJ databases">
        <authorList>
            <person name="Sun Q."/>
            <person name="Mori K."/>
        </authorList>
    </citation>
    <scope>NUCLEOTIDE SEQUENCE [LARGE SCALE GENOMIC DNA]</scope>
    <source>
        <strain evidence="1 2">TBRC 4938</strain>
    </source>
</reference>
<protein>
    <submittedName>
        <fullName evidence="1">ABC transporter substrate-binding protein</fullName>
    </submittedName>
</protein>
<organism evidence="1 2">
    <name type="scientific">Rhizobium puerariae</name>
    <dbReference type="NCBI Taxonomy" id="1585791"/>
    <lineage>
        <taxon>Bacteria</taxon>
        <taxon>Pseudomonadati</taxon>
        <taxon>Pseudomonadota</taxon>
        <taxon>Alphaproteobacteria</taxon>
        <taxon>Hyphomicrobiales</taxon>
        <taxon>Rhizobiaceae</taxon>
        <taxon>Rhizobium/Agrobacterium group</taxon>
        <taxon>Rhizobium</taxon>
    </lineage>
</organism>
<dbReference type="Gene3D" id="3.40.190.10">
    <property type="entry name" value="Periplasmic binding protein-like II"/>
    <property type="match status" value="1"/>
</dbReference>
<dbReference type="PANTHER" id="PTHR30024:SF21">
    <property type="entry name" value="ABC TRANSPORTER SUBSTRATE-BINDING PROTEIN"/>
    <property type="match status" value="1"/>
</dbReference>
<gene>
    <name evidence="1" type="ORF">ACFFP0_09035</name>
</gene>
<accession>A0ABV6AH33</accession>
<proteinExistence type="predicted"/>
<comment type="caution">
    <text evidence="1">The sequence shown here is derived from an EMBL/GenBank/DDBJ whole genome shotgun (WGS) entry which is preliminary data.</text>
</comment>
<dbReference type="SUPFAM" id="SSF53850">
    <property type="entry name" value="Periplasmic binding protein-like II"/>
    <property type="match status" value="1"/>
</dbReference>
<name>A0ABV6AH33_9HYPH</name>
<dbReference type="EMBL" id="JBHMAA010000011">
    <property type="protein sequence ID" value="MFB9948988.1"/>
    <property type="molecule type" value="Genomic_DNA"/>
</dbReference>
<keyword evidence="2" id="KW-1185">Reference proteome</keyword>
<evidence type="ECO:0000313" key="1">
    <source>
        <dbReference type="EMBL" id="MFB9948988.1"/>
    </source>
</evidence>
<dbReference type="Gene3D" id="3.40.190.270">
    <property type="match status" value="1"/>
</dbReference>